<evidence type="ECO:0000313" key="10">
    <source>
        <dbReference type="EMBL" id="MBI4726608.1"/>
    </source>
</evidence>
<feature type="transmembrane region" description="Helical" evidence="9">
    <location>
        <begin position="27"/>
        <end position="48"/>
    </location>
</feature>
<sequence>MFKKIWQFFIDTKAEFAKVSWPSREELTQSTLVVMVVSLAVTVFIALVDQGLTRVITLILG</sequence>
<evidence type="ECO:0000256" key="4">
    <source>
        <dbReference type="ARBA" id="ARBA00022692"/>
    </source>
</evidence>
<accession>A0A933IDS6</accession>
<comment type="function">
    <text evidence="9">Essential subunit of the Sec protein translocation channel SecYEG. Clamps together the 2 halves of SecY. May contact the channel plug during translocation.</text>
</comment>
<dbReference type="PANTHER" id="PTHR33910">
    <property type="entry name" value="PROTEIN TRANSLOCASE SUBUNIT SECE"/>
    <property type="match status" value="1"/>
</dbReference>
<evidence type="ECO:0000256" key="6">
    <source>
        <dbReference type="ARBA" id="ARBA00022989"/>
    </source>
</evidence>
<keyword evidence="6 9" id="KW-1133">Transmembrane helix</keyword>
<comment type="similarity">
    <text evidence="9">Belongs to the SecE/SEC61-gamma family.</text>
</comment>
<dbReference type="AlphaFoldDB" id="A0A933IDS6"/>
<evidence type="ECO:0000256" key="7">
    <source>
        <dbReference type="ARBA" id="ARBA00023010"/>
    </source>
</evidence>
<dbReference type="GO" id="GO:0009306">
    <property type="term" value="P:protein secretion"/>
    <property type="evidence" value="ECO:0007669"/>
    <property type="project" value="UniProtKB-UniRule"/>
</dbReference>
<comment type="caution">
    <text evidence="10">The sequence shown here is derived from an EMBL/GenBank/DDBJ whole genome shotgun (WGS) entry which is preliminary data.</text>
</comment>
<evidence type="ECO:0000256" key="3">
    <source>
        <dbReference type="ARBA" id="ARBA00022475"/>
    </source>
</evidence>
<comment type="subunit">
    <text evidence="9">Component of the Sec protein translocase complex. Heterotrimer consisting of SecY, SecE and SecG subunits. The heterotrimers can form oligomers, although 1 heterotrimer is thought to be able to translocate proteins. Interacts with the ribosome. Interacts with SecDF, and other proteins may be involved. Interacts with SecA.</text>
</comment>
<dbReference type="Gene3D" id="1.20.5.1030">
    <property type="entry name" value="Preprotein translocase secy subunit"/>
    <property type="match status" value="1"/>
</dbReference>
<keyword evidence="4 9" id="KW-0812">Transmembrane</keyword>
<reference evidence="10" key="1">
    <citation type="submission" date="2020-07" db="EMBL/GenBank/DDBJ databases">
        <title>Huge and variable diversity of episymbiotic CPR bacteria and DPANN archaea in groundwater ecosystems.</title>
        <authorList>
            <person name="He C.Y."/>
            <person name="Keren R."/>
            <person name="Whittaker M."/>
            <person name="Farag I.F."/>
            <person name="Doudna J."/>
            <person name="Cate J.H.D."/>
            <person name="Banfield J.F."/>
        </authorList>
    </citation>
    <scope>NUCLEOTIDE SEQUENCE</scope>
    <source>
        <strain evidence="10">NC_groundwater_1520_Pr4_B-0.1um_53_5</strain>
    </source>
</reference>
<keyword evidence="5 9" id="KW-0653">Protein transport</keyword>
<evidence type="ECO:0000256" key="5">
    <source>
        <dbReference type="ARBA" id="ARBA00022927"/>
    </source>
</evidence>
<dbReference type="EMBL" id="JACQXR010000063">
    <property type="protein sequence ID" value="MBI4726608.1"/>
    <property type="molecule type" value="Genomic_DNA"/>
</dbReference>
<dbReference type="Proteomes" id="UP000736328">
    <property type="component" value="Unassembled WGS sequence"/>
</dbReference>
<evidence type="ECO:0000256" key="8">
    <source>
        <dbReference type="ARBA" id="ARBA00023136"/>
    </source>
</evidence>
<dbReference type="GO" id="GO:0065002">
    <property type="term" value="P:intracellular protein transmembrane transport"/>
    <property type="evidence" value="ECO:0007669"/>
    <property type="project" value="UniProtKB-UniRule"/>
</dbReference>
<evidence type="ECO:0000256" key="1">
    <source>
        <dbReference type="ARBA" id="ARBA00004370"/>
    </source>
</evidence>
<dbReference type="GO" id="GO:0008320">
    <property type="term" value="F:protein transmembrane transporter activity"/>
    <property type="evidence" value="ECO:0007669"/>
    <property type="project" value="UniProtKB-UniRule"/>
</dbReference>
<dbReference type="PANTHER" id="PTHR33910:SF1">
    <property type="entry name" value="PROTEIN TRANSLOCASE SUBUNIT SECE"/>
    <property type="match status" value="1"/>
</dbReference>
<comment type="subcellular location">
    <subcellularLocation>
        <location evidence="9">Cell membrane</location>
        <topology evidence="9">Single-pass membrane protein</topology>
    </subcellularLocation>
    <subcellularLocation>
        <location evidence="1">Membrane</location>
    </subcellularLocation>
</comment>
<dbReference type="NCBIfam" id="TIGR00964">
    <property type="entry name" value="secE_bact"/>
    <property type="match status" value="1"/>
</dbReference>
<keyword evidence="3 9" id="KW-1003">Cell membrane</keyword>
<protein>
    <recommendedName>
        <fullName evidence="9">Protein translocase subunit SecE</fullName>
    </recommendedName>
</protein>
<proteinExistence type="inferred from homology"/>
<gene>
    <name evidence="9 10" type="primary">secE</name>
    <name evidence="10" type="ORF">HY768_05215</name>
</gene>
<dbReference type="InterPro" id="IPR001901">
    <property type="entry name" value="Translocase_SecE/Sec61-g"/>
</dbReference>
<dbReference type="GO" id="GO:0043952">
    <property type="term" value="P:protein transport by the Sec complex"/>
    <property type="evidence" value="ECO:0007669"/>
    <property type="project" value="UniProtKB-UniRule"/>
</dbReference>
<dbReference type="HAMAP" id="MF_00422">
    <property type="entry name" value="SecE"/>
    <property type="match status" value="1"/>
</dbReference>
<organism evidence="10 11">
    <name type="scientific">candidate division TA06 bacterium</name>
    <dbReference type="NCBI Taxonomy" id="2250710"/>
    <lineage>
        <taxon>Bacteria</taxon>
        <taxon>Bacteria division TA06</taxon>
    </lineage>
</organism>
<dbReference type="InterPro" id="IPR005807">
    <property type="entry name" value="SecE_bac"/>
</dbReference>
<keyword evidence="2 9" id="KW-0813">Transport</keyword>
<evidence type="ECO:0000256" key="9">
    <source>
        <dbReference type="HAMAP-Rule" id="MF_00422"/>
    </source>
</evidence>
<evidence type="ECO:0000313" key="11">
    <source>
        <dbReference type="Proteomes" id="UP000736328"/>
    </source>
</evidence>
<dbReference type="Pfam" id="PF00584">
    <property type="entry name" value="SecE"/>
    <property type="match status" value="1"/>
</dbReference>
<dbReference type="GO" id="GO:0006605">
    <property type="term" value="P:protein targeting"/>
    <property type="evidence" value="ECO:0007669"/>
    <property type="project" value="UniProtKB-UniRule"/>
</dbReference>
<name>A0A933IDS6_UNCT6</name>
<dbReference type="InterPro" id="IPR038379">
    <property type="entry name" value="SecE_sf"/>
</dbReference>
<evidence type="ECO:0000256" key="2">
    <source>
        <dbReference type="ARBA" id="ARBA00022448"/>
    </source>
</evidence>
<keyword evidence="8 9" id="KW-0472">Membrane</keyword>
<dbReference type="GO" id="GO:0005886">
    <property type="term" value="C:plasma membrane"/>
    <property type="evidence" value="ECO:0007669"/>
    <property type="project" value="UniProtKB-SubCell"/>
</dbReference>
<keyword evidence="7 9" id="KW-0811">Translocation</keyword>